<evidence type="ECO:0000313" key="7">
    <source>
        <dbReference type="EMBL" id="ENZ19392.1"/>
    </source>
</evidence>
<keyword evidence="3 5" id="KW-0732">Signal</keyword>
<comment type="subcellular location">
    <subcellularLocation>
        <location evidence="1">Cell envelope</location>
    </subcellularLocation>
</comment>
<dbReference type="PANTHER" id="PTHR46847">
    <property type="entry name" value="D-ALLOSE-BINDING PERIPLASMIC PROTEIN-RELATED"/>
    <property type="match status" value="1"/>
</dbReference>
<proteinExistence type="inferred from homology"/>
<dbReference type="InterPro" id="IPR025997">
    <property type="entry name" value="SBP_2_dom"/>
</dbReference>
<organism evidence="7 8">
    <name type="scientific">[Clostridium] clostridioforme 90A8</name>
    <dbReference type="NCBI Taxonomy" id="999408"/>
    <lineage>
        <taxon>Bacteria</taxon>
        <taxon>Bacillati</taxon>
        <taxon>Bacillota</taxon>
        <taxon>Clostridia</taxon>
        <taxon>Lachnospirales</taxon>
        <taxon>Lachnospiraceae</taxon>
        <taxon>Enterocloster</taxon>
    </lineage>
</organism>
<feature type="signal peptide" evidence="5">
    <location>
        <begin position="1"/>
        <end position="20"/>
    </location>
</feature>
<feature type="region of interest" description="Disordered" evidence="4">
    <location>
        <begin position="27"/>
        <end position="67"/>
    </location>
</feature>
<dbReference type="EMBL" id="AGYR01000005">
    <property type="protein sequence ID" value="ENZ19392.1"/>
    <property type="molecule type" value="Genomic_DNA"/>
</dbReference>
<dbReference type="Gene3D" id="3.40.50.2300">
    <property type="match status" value="2"/>
</dbReference>
<evidence type="ECO:0000256" key="1">
    <source>
        <dbReference type="ARBA" id="ARBA00004196"/>
    </source>
</evidence>
<evidence type="ECO:0000256" key="2">
    <source>
        <dbReference type="ARBA" id="ARBA00007639"/>
    </source>
</evidence>
<evidence type="ECO:0000256" key="4">
    <source>
        <dbReference type="SAM" id="MobiDB-lite"/>
    </source>
</evidence>
<dbReference type="Pfam" id="PF13407">
    <property type="entry name" value="Peripla_BP_4"/>
    <property type="match status" value="1"/>
</dbReference>
<dbReference type="InterPro" id="IPR028082">
    <property type="entry name" value="Peripla_BP_I"/>
</dbReference>
<dbReference type="GO" id="GO:0030313">
    <property type="term" value="C:cell envelope"/>
    <property type="evidence" value="ECO:0007669"/>
    <property type="project" value="UniProtKB-SubCell"/>
</dbReference>
<dbReference type="GO" id="GO:0030246">
    <property type="term" value="F:carbohydrate binding"/>
    <property type="evidence" value="ECO:0007669"/>
    <property type="project" value="UniProtKB-ARBA"/>
</dbReference>
<protein>
    <recommendedName>
        <fullName evidence="6">Periplasmic binding protein domain-containing protein</fullName>
    </recommendedName>
</protein>
<dbReference type="PROSITE" id="PS51257">
    <property type="entry name" value="PROKAR_LIPOPROTEIN"/>
    <property type="match status" value="1"/>
</dbReference>
<name>A0A0E2HGY0_9FIRM</name>
<dbReference type="CDD" id="cd01536">
    <property type="entry name" value="PBP1_ABC_sugar_binding-like"/>
    <property type="match status" value="1"/>
</dbReference>
<evidence type="ECO:0000256" key="5">
    <source>
        <dbReference type="SAM" id="SignalP"/>
    </source>
</evidence>
<feature type="chain" id="PRO_5002395698" description="Periplasmic binding protein domain-containing protein" evidence="5">
    <location>
        <begin position="21"/>
        <end position="362"/>
    </location>
</feature>
<dbReference type="RefSeq" id="WP_002586882.1">
    <property type="nucleotide sequence ID" value="NZ_KB850987.1"/>
</dbReference>
<dbReference type="PANTHER" id="PTHR46847:SF1">
    <property type="entry name" value="D-ALLOSE-BINDING PERIPLASMIC PROTEIN-RELATED"/>
    <property type="match status" value="1"/>
</dbReference>
<evidence type="ECO:0000259" key="6">
    <source>
        <dbReference type="Pfam" id="PF13407"/>
    </source>
</evidence>
<comment type="caution">
    <text evidence="7">The sequence shown here is derived from an EMBL/GenBank/DDBJ whole genome shotgun (WGS) entry which is preliminary data.</text>
</comment>
<feature type="domain" description="Periplasmic binding protein" evidence="6">
    <location>
        <begin position="74"/>
        <end position="333"/>
    </location>
</feature>
<dbReference type="GeneID" id="57962361"/>
<comment type="similarity">
    <text evidence="2">Belongs to the bacterial solute-binding protein 2 family.</text>
</comment>
<gene>
    <name evidence="7" type="ORF">HMPREF1090_00777</name>
</gene>
<feature type="compositionally biased region" description="Basic and acidic residues" evidence="4">
    <location>
        <begin position="33"/>
        <end position="47"/>
    </location>
</feature>
<reference evidence="7 8" key="1">
    <citation type="submission" date="2013-01" db="EMBL/GenBank/DDBJ databases">
        <title>The Genome Sequence of Clostridium clostridioforme 90A8.</title>
        <authorList>
            <consortium name="The Broad Institute Genome Sequencing Platform"/>
            <person name="Earl A."/>
            <person name="Ward D."/>
            <person name="Feldgarden M."/>
            <person name="Gevers D."/>
            <person name="Courvalin P."/>
            <person name="Lambert T."/>
            <person name="Walker B."/>
            <person name="Young S.K."/>
            <person name="Zeng Q."/>
            <person name="Gargeya S."/>
            <person name="Fitzgerald M."/>
            <person name="Haas B."/>
            <person name="Abouelleil A."/>
            <person name="Alvarado L."/>
            <person name="Arachchi H.M."/>
            <person name="Berlin A.M."/>
            <person name="Chapman S.B."/>
            <person name="Dewar J."/>
            <person name="Goldberg J."/>
            <person name="Griggs A."/>
            <person name="Gujja S."/>
            <person name="Hansen M."/>
            <person name="Howarth C."/>
            <person name="Imamovic A."/>
            <person name="Larimer J."/>
            <person name="McCowan C."/>
            <person name="Murphy C."/>
            <person name="Neiman D."/>
            <person name="Pearson M."/>
            <person name="Priest M."/>
            <person name="Roberts A."/>
            <person name="Saif S."/>
            <person name="Shea T."/>
            <person name="Sisk P."/>
            <person name="Sykes S."/>
            <person name="Wortman J."/>
            <person name="Nusbaum C."/>
            <person name="Birren B."/>
        </authorList>
    </citation>
    <scope>NUCLEOTIDE SEQUENCE [LARGE SCALE GENOMIC DNA]</scope>
    <source>
        <strain evidence="7 8">90A8</strain>
    </source>
</reference>
<dbReference type="AlphaFoldDB" id="A0A0E2HGY0"/>
<sequence>MKRNMTATVMALAMSTVMTAAVLSGCGGTPKETAPETAKEQKTEVRTADTTGESGRDEESSAEAASGSYEDKTIGFVGMTLNNEYHITLANGAKVEAEAKGVRIEVQAGDQHASADAQLGIIENMIANKVDGILLVPSSSDGLESALTKCKEAGIPIINLDTKLTDESLANVGLDIPFYGTNNYEGAKLAGEYVAKNFEKGTKTAILKGIEGQTNAADRYNGFIEGAGDTVTVVAEQTANWEVDQGYTAAQNIISANPDVELFFCCNDNMGIGALRAIKEANMQEQIQIIGFDAVSEALNLVENGEFLATVAQYPAEMGKLGVDNMLKIFDGGEAESYIDTGTEVITKDNVGEFKDYLKTFE</sequence>
<dbReference type="HOGENOM" id="CLU_037628_3_7_9"/>
<dbReference type="PATRIC" id="fig|999408.3.peg.828"/>
<evidence type="ECO:0000256" key="3">
    <source>
        <dbReference type="ARBA" id="ARBA00022729"/>
    </source>
</evidence>
<dbReference type="SUPFAM" id="SSF53822">
    <property type="entry name" value="Periplasmic binding protein-like I"/>
    <property type="match status" value="1"/>
</dbReference>
<dbReference type="Proteomes" id="UP000013085">
    <property type="component" value="Unassembled WGS sequence"/>
</dbReference>
<evidence type="ECO:0000313" key="8">
    <source>
        <dbReference type="Proteomes" id="UP000013085"/>
    </source>
</evidence>
<accession>A0A0E2HGY0</accession>